<dbReference type="EMBL" id="PDCP01000032">
    <property type="protein sequence ID" value="PEG36681.1"/>
    <property type="molecule type" value="Genomic_DNA"/>
</dbReference>
<dbReference type="Proteomes" id="UP000220914">
    <property type="component" value="Unassembled WGS sequence"/>
</dbReference>
<gene>
    <name evidence="4" type="ORF">CQY20_18150</name>
    <name evidence="3" type="ORF">MAGR_05810</name>
</gene>
<dbReference type="RefSeq" id="WP_097941473.1">
    <property type="nucleotide sequence ID" value="NZ_BLKS01000001.1"/>
</dbReference>
<feature type="signal peptide" evidence="2">
    <location>
        <begin position="1"/>
        <end position="25"/>
    </location>
</feature>
<accession>A0A2A7MZE4</accession>
<proteinExistence type="predicted"/>
<reference evidence="4 5" key="1">
    <citation type="submission" date="2017-10" db="EMBL/GenBank/DDBJ databases">
        <title>The new phylogeny of genus Mycobacterium.</title>
        <authorList>
            <person name="Tortoli E."/>
            <person name="Trovato A."/>
            <person name="Cirillo D.M."/>
        </authorList>
    </citation>
    <scope>NUCLEOTIDE SEQUENCE [LARGE SCALE GENOMIC DNA]</scope>
    <source>
        <strain evidence="4 5">CCUG37673</strain>
    </source>
</reference>
<reference evidence="3 6" key="2">
    <citation type="journal article" date="2019" name="Emerg. Microbes Infect.">
        <title>Comprehensive subspecies identification of 175 nontuberculous mycobacteria species based on 7547 genomic profiles.</title>
        <authorList>
            <person name="Matsumoto Y."/>
            <person name="Kinjo T."/>
            <person name="Motooka D."/>
            <person name="Nabeya D."/>
            <person name="Jung N."/>
            <person name="Uechi K."/>
            <person name="Horii T."/>
            <person name="Iida T."/>
            <person name="Fujita J."/>
            <person name="Nakamura S."/>
        </authorList>
    </citation>
    <scope>NUCLEOTIDE SEQUENCE [LARGE SCALE GENOMIC DNA]</scope>
    <source>
        <strain evidence="3 6">JCM 6377</strain>
    </source>
</reference>
<evidence type="ECO:0000256" key="2">
    <source>
        <dbReference type="SAM" id="SignalP"/>
    </source>
</evidence>
<comment type="caution">
    <text evidence="4">The sequence shown here is derived from an EMBL/GenBank/DDBJ whole genome shotgun (WGS) entry which is preliminary data.</text>
</comment>
<sequence length="118" mass="12687">MSIRTTARRSVGLFLLAGAASGVIAMANAATASAEENSLYMPSVPSRNADIVMLNPQPLPPGPDRVMLNPQPLPPGPDRVMLNPQPLPPGPDRVMLNPQPLPPHPDWTRRVILSRLAF</sequence>
<dbReference type="AlphaFoldDB" id="A0A2A7MZE4"/>
<evidence type="ECO:0000313" key="6">
    <source>
        <dbReference type="Proteomes" id="UP000465302"/>
    </source>
</evidence>
<organism evidence="4 5">
    <name type="scientific">Mycolicibacterium agri</name>
    <name type="common">Mycobacterium agri</name>
    <dbReference type="NCBI Taxonomy" id="36811"/>
    <lineage>
        <taxon>Bacteria</taxon>
        <taxon>Bacillati</taxon>
        <taxon>Actinomycetota</taxon>
        <taxon>Actinomycetes</taxon>
        <taxon>Mycobacteriales</taxon>
        <taxon>Mycobacteriaceae</taxon>
        <taxon>Mycolicibacterium</taxon>
    </lineage>
</organism>
<protein>
    <submittedName>
        <fullName evidence="4">Uncharacterized protein</fullName>
    </submittedName>
</protein>
<feature type="chain" id="PRO_5038298514" evidence="2">
    <location>
        <begin position="26"/>
        <end position="118"/>
    </location>
</feature>
<dbReference type="Proteomes" id="UP000465302">
    <property type="component" value="Unassembled WGS sequence"/>
</dbReference>
<evidence type="ECO:0000256" key="1">
    <source>
        <dbReference type="SAM" id="MobiDB-lite"/>
    </source>
</evidence>
<keyword evidence="5" id="KW-1185">Reference proteome</keyword>
<evidence type="ECO:0000313" key="3">
    <source>
        <dbReference type="EMBL" id="GFG49140.1"/>
    </source>
</evidence>
<evidence type="ECO:0000313" key="5">
    <source>
        <dbReference type="Proteomes" id="UP000220914"/>
    </source>
</evidence>
<feature type="region of interest" description="Disordered" evidence="1">
    <location>
        <begin position="70"/>
        <end position="105"/>
    </location>
</feature>
<name>A0A2A7MZE4_MYCAG</name>
<keyword evidence="2" id="KW-0732">Signal</keyword>
<reference evidence="3" key="3">
    <citation type="submission" date="2020-02" db="EMBL/GenBank/DDBJ databases">
        <authorList>
            <person name="Matsumoto Y."/>
            <person name="Motooka D."/>
            <person name="Nakamura S."/>
        </authorList>
    </citation>
    <scope>NUCLEOTIDE SEQUENCE</scope>
    <source>
        <strain evidence="3">JCM 6377</strain>
    </source>
</reference>
<evidence type="ECO:0000313" key="4">
    <source>
        <dbReference type="EMBL" id="PEG36681.1"/>
    </source>
</evidence>
<dbReference type="EMBL" id="BLKS01000001">
    <property type="protein sequence ID" value="GFG49140.1"/>
    <property type="molecule type" value="Genomic_DNA"/>
</dbReference>